<dbReference type="EMBL" id="CAJVPM010034067">
    <property type="protein sequence ID" value="CAG8686679.1"/>
    <property type="molecule type" value="Genomic_DNA"/>
</dbReference>
<protein>
    <submittedName>
        <fullName evidence="1">8761_t:CDS:1</fullName>
    </submittedName>
</protein>
<feature type="non-terminal residue" evidence="1">
    <location>
        <position position="56"/>
    </location>
</feature>
<keyword evidence="2" id="KW-1185">Reference proteome</keyword>
<proteinExistence type="predicted"/>
<comment type="caution">
    <text evidence="1">The sequence shown here is derived from an EMBL/GenBank/DDBJ whole genome shotgun (WGS) entry which is preliminary data.</text>
</comment>
<evidence type="ECO:0000313" key="1">
    <source>
        <dbReference type="EMBL" id="CAG8686679.1"/>
    </source>
</evidence>
<dbReference type="Proteomes" id="UP000789860">
    <property type="component" value="Unassembled WGS sequence"/>
</dbReference>
<sequence length="56" mass="6327">DKKRIKKTGNGGKTLQKMLDKAKKKKEGDEQEAAVNAKMKIVQEQIEELSKELASR</sequence>
<reference evidence="1" key="1">
    <citation type="submission" date="2021-06" db="EMBL/GenBank/DDBJ databases">
        <authorList>
            <person name="Kallberg Y."/>
            <person name="Tangrot J."/>
            <person name="Rosling A."/>
        </authorList>
    </citation>
    <scope>NUCLEOTIDE SEQUENCE</scope>
    <source>
        <strain evidence="1">AU212A</strain>
    </source>
</reference>
<gene>
    <name evidence="1" type="ORF">SCALOS_LOCUS9952</name>
</gene>
<evidence type="ECO:0000313" key="2">
    <source>
        <dbReference type="Proteomes" id="UP000789860"/>
    </source>
</evidence>
<organism evidence="1 2">
    <name type="scientific">Scutellospora calospora</name>
    <dbReference type="NCBI Taxonomy" id="85575"/>
    <lineage>
        <taxon>Eukaryota</taxon>
        <taxon>Fungi</taxon>
        <taxon>Fungi incertae sedis</taxon>
        <taxon>Mucoromycota</taxon>
        <taxon>Glomeromycotina</taxon>
        <taxon>Glomeromycetes</taxon>
        <taxon>Diversisporales</taxon>
        <taxon>Gigasporaceae</taxon>
        <taxon>Scutellospora</taxon>
    </lineage>
</organism>
<accession>A0ACA9P5X5</accession>
<feature type="non-terminal residue" evidence="1">
    <location>
        <position position="1"/>
    </location>
</feature>
<name>A0ACA9P5X5_9GLOM</name>